<dbReference type="CDD" id="cd00403">
    <property type="entry name" value="Ribosomal_L1"/>
    <property type="match status" value="1"/>
</dbReference>
<organism evidence="8 9">
    <name type="scientific">Pieris brassicae</name>
    <name type="common">White butterfly</name>
    <name type="synonym">Large white butterfly</name>
    <dbReference type="NCBI Taxonomy" id="7116"/>
    <lineage>
        <taxon>Eukaryota</taxon>
        <taxon>Metazoa</taxon>
        <taxon>Ecdysozoa</taxon>
        <taxon>Arthropoda</taxon>
        <taxon>Hexapoda</taxon>
        <taxon>Insecta</taxon>
        <taxon>Pterygota</taxon>
        <taxon>Neoptera</taxon>
        <taxon>Endopterygota</taxon>
        <taxon>Lepidoptera</taxon>
        <taxon>Glossata</taxon>
        <taxon>Ditrysia</taxon>
        <taxon>Papilionoidea</taxon>
        <taxon>Pieridae</taxon>
        <taxon>Pierinae</taxon>
        <taxon>Pieris</taxon>
    </lineage>
</organism>
<evidence type="ECO:0000256" key="2">
    <source>
        <dbReference type="ARBA" id="ARBA00010531"/>
    </source>
</evidence>
<comment type="similarity">
    <text evidence="2">Belongs to the universal ribosomal protein uL1 family.</text>
</comment>
<dbReference type="Proteomes" id="UP001152562">
    <property type="component" value="Unassembled WGS sequence"/>
</dbReference>
<dbReference type="InterPro" id="IPR016095">
    <property type="entry name" value="Ribosomal_uL1_3-a/b-sand"/>
</dbReference>
<dbReference type="Pfam" id="PF00687">
    <property type="entry name" value="Ribosomal_L1"/>
    <property type="match status" value="1"/>
</dbReference>
<accession>A0A9P0T6J9</accession>
<keyword evidence="4" id="KW-0687">Ribonucleoprotein</keyword>
<dbReference type="GO" id="GO:0005886">
    <property type="term" value="C:plasma membrane"/>
    <property type="evidence" value="ECO:0007669"/>
    <property type="project" value="TreeGrafter"/>
</dbReference>
<dbReference type="SUPFAM" id="SSF103473">
    <property type="entry name" value="MFS general substrate transporter"/>
    <property type="match status" value="1"/>
</dbReference>
<dbReference type="GO" id="GO:1990904">
    <property type="term" value="C:ribonucleoprotein complex"/>
    <property type="evidence" value="ECO:0007669"/>
    <property type="project" value="UniProtKB-KW"/>
</dbReference>
<keyword evidence="9" id="KW-1185">Reference proteome</keyword>
<gene>
    <name evidence="8" type="ORF">PIBRA_LOCUS1928</name>
</gene>
<dbReference type="PANTHER" id="PTHR10686">
    <property type="entry name" value="FOLATE TRANSPORTER"/>
    <property type="match status" value="1"/>
</dbReference>
<evidence type="ECO:0000256" key="5">
    <source>
        <dbReference type="ARBA" id="ARBA00035241"/>
    </source>
</evidence>
<evidence type="ECO:0000313" key="8">
    <source>
        <dbReference type="EMBL" id="CAH3980132.1"/>
    </source>
</evidence>
<dbReference type="EMBL" id="CALOZG010000002">
    <property type="protein sequence ID" value="CAH3980132.1"/>
    <property type="molecule type" value="Genomic_DNA"/>
</dbReference>
<feature type="transmembrane region" description="Helical" evidence="6">
    <location>
        <begin position="73"/>
        <end position="91"/>
    </location>
</feature>
<dbReference type="PANTHER" id="PTHR10686:SF18">
    <property type="entry name" value="IP11787P-RELATED"/>
    <property type="match status" value="1"/>
</dbReference>
<keyword evidence="6" id="KW-0812">Transmembrane</keyword>
<dbReference type="InterPro" id="IPR028364">
    <property type="entry name" value="Ribosomal_uL1/biogenesis"/>
</dbReference>
<dbReference type="Gene3D" id="3.40.50.790">
    <property type="match status" value="1"/>
</dbReference>
<feature type="transmembrane region" description="Helical" evidence="6">
    <location>
        <begin position="46"/>
        <end position="66"/>
    </location>
</feature>
<dbReference type="FunFam" id="3.30.190.20:FF:000009">
    <property type="entry name" value="Ribosomal protein L10a"/>
    <property type="match status" value="1"/>
</dbReference>
<feature type="transmembrane region" description="Helical" evidence="6">
    <location>
        <begin position="334"/>
        <end position="353"/>
    </location>
</feature>
<dbReference type="GO" id="GO:0090482">
    <property type="term" value="F:vitamin transmembrane transporter activity"/>
    <property type="evidence" value="ECO:0007669"/>
    <property type="project" value="InterPro"/>
</dbReference>
<dbReference type="Gene3D" id="3.30.190.20">
    <property type="match status" value="1"/>
</dbReference>
<feature type="signal peptide" evidence="7">
    <location>
        <begin position="1"/>
        <end position="22"/>
    </location>
</feature>
<proteinExistence type="inferred from homology"/>
<evidence type="ECO:0000313" key="9">
    <source>
        <dbReference type="Proteomes" id="UP001152562"/>
    </source>
</evidence>
<dbReference type="NCBIfam" id="TIGR00806">
    <property type="entry name" value="rfc"/>
    <property type="match status" value="1"/>
</dbReference>
<evidence type="ECO:0000256" key="3">
    <source>
        <dbReference type="ARBA" id="ARBA00022980"/>
    </source>
</evidence>
<comment type="caution">
    <text evidence="8">The sequence shown here is derived from an EMBL/GenBank/DDBJ whole genome shotgun (WGS) entry which is preliminary data.</text>
</comment>
<dbReference type="Pfam" id="PF01770">
    <property type="entry name" value="Folate_carrier"/>
    <property type="match status" value="1"/>
</dbReference>
<dbReference type="FunFam" id="3.40.50.790:FF:000002">
    <property type="entry name" value="Ribosomal protein"/>
    <property type="match status" value="1"/>
</dbReference>
<evidence type="ECO:0000256" key="4">
    <source>
        <dbReference type="ARBA" id="ARBA00023274"/>
    </source>
</evidence>
<dbReference type="InterPro" id="IPR036259">
    <property type="entry name" value="MFS_trans_sf"/>
</dbReference>
<protein>
    <recommendedName>
        <fullName evidence="5">Large ribosomal subunit protein uL1</fullName>
    </recommendedName>
</protein>
<dbReference type="SUPFAM" id="SSF56808">
    <property type="entry name" value="Ribosomal protein L1"/>
    <property type="match status" value="1"/>
</dbReference>
<feature type="transmembrane region" description="Helical" evidence="6">
    <location>
        <begin position="166"/>
        <end position="185"/>
    </location>
</feature>
<dbReference type="AlphaFoldDB" id="A0A9P0T6J9"/>
<dbReference type="InterPro" id="IPR002666">
    <property type="entry name" value="Folate_carrier"/>
</dbReference>
<feature type="chain" id="PRO_5040241673" description="Large ribosomal subunit protein uL1" evidence="7">
    <location>
        <begin position="23"/>
        <end position="664"/>
    </location>
</feature>
<comment type="similarity">
    <text evidence="1">Belongs to the reduced folate carrier (RFC) transporter (TC 2.A.48) family.</text>
</comment>
<feature type="transmembrane region" description="Helical" evidence="6">
    <location>
        <begin position="103"/>
        <end position="121"/>
    </location>
</feature>
<feature type="transmembrane region" description="Helical" evidence="6">
    <location>
        <begin position="244"/>
        <end position="261"/>
    </location>
</feature>
<keyword evidence="6" id="KW-1133">Transmembrane helix</keyword>
<evidence type="ECO:0000256" key="6">
    <source>
        <dbReference type="SAM" id="Phobius"/>
    </source>
</evidence>
<dbReference type="InterPro" id="IPR023674">
    <property type="entry name" value="Ribosomal_uL1-like"/>
</dbReference>
<evidence type="ECO:0000256" key="1">
    <source>
        <dbReference type="ARBA" id="ARBA00005773"/>
    </source>
</evidence>
<reference evidence="8" key="1">
    <citation type="submission" date="2022-05" db="EMBL/GenBank/DDBJ databases">
        <authorList>
            <person name="Okamura Y."/>
        </authorList>
    </citation>
    <scope>NUCLEOTIDE SEQUENCE</scope>
</reference>
<keyword evidence="6" id="KW-0472">Membrane</keyword>
<keyword evidence="7" id="KW-0732">Signal</keyword>
<feature type="transmembrane region" description="Helical" evidence="6">
    <location>
        <begin position="308"/>
        <end position="328"/>
    </location>
</feature>
<keyword evidence="3" id="KW-0689">Ribosomal protein</keyword>
<sequence length="664" mass="74608">MHGWIKITLILCLFGTLREIRPSEPFVTEFLLGKWRNITESQLNRDVYPVGTYSYLGLLVVVFLITDFLRFKPVIILSGISGIGVYAVLLWTTSLEWLQVSQVLYGIYMATEVAYFTYIYAKVDSSKYPKVSSYTRMAALTGRFLSGVSSQLLTHFNIMDLRDLNYLTLTAQILATFWAFWLPPVPYGIYFHRRSIASTTQSDIPIEKQPPQDGYDAKSFRSQISEATVLIYRHARSAYSRPKVVAWSALYAVALALFVQSQTYMQLLWNRIRGGDEEVELYNGAVEALQTAFGAAGAFLASYWTYAVLPAPIAAVQGVAMFLATYVNDITTSYTGYIVMGMLFHYTITLASAKIASQLSDESCFGLIFGINTLIGTGLQSILTLSINDIDVIRLIDCYIGRVNGFAYGSSQRFTKMKRKGVIKPIGPADMYRIPTTTSIDQEVIITKMSKVSRDTLYECVNAVLDASKEKKRNFLETVEIQIGLKNYDPQKDKRFSGTVKLKYIPRPKMQVCVLGDQQHCDEAKSLTVPCMDAEALKKLNKNKKLIKKLAKKYDAFLASESLIKQIPRLLGPGLNKAGKFPGLLSHQESMTQKIDEVKATIKFQMKKVLCLSVAVGHVGMSPDELAQNVHLSINFLVSLLKKHWQNVRSLHMKSTMGPPQRLY</sequence>
<dbReference type="GO" id="GO:0005840">
    <property type="term" value="C:ribosome"/>
    <property type="evidence" value="ECO:0007669"/>
    <property type="project" value="UniProtKB-KW"/>
</dbReference>
<name>A0A9P0T6J9_PIEBR</name>
<dbReference type="FunFam" id="3.30.190.20:FF:000006">
    <property type="entry name" value="Ribosomal protein"/>
    <property type="match status" value="1"/>
</dbReference>
<feature type="transmembrane region" description="Helical" evidence="6">
    <location>
        <begin position="365"/>
        <end position="387"/>
    </location>
</feature>
<evidence type="ECO:0000256" key="7">
    <source>
        <dbReference type="SAM" id="SignalP"/>
    </source>
</evidence>